<organism evidence="3 4">
    <name type="scientific">Paratrimastix pyriformis</name>
    <dbReference type="NCBI Taxonomy" id="342808"/>
    <lineage>
        <taxon>Eukaryota</taxon>
        <taxon>Metamonada</taxon>
        <taxon>Preaxostyla</taxon>
        <taxon>Paratrimastigidae</taxon>
        <taxon>Paratrimastix</taxon>
    </lineage>
</organism>
<gene>
    <name evidence="3" type="ORF">PAPYR_5955</name>
</gene>
<dbReference type="PANTHER" id="PTHR37049">
    <property type="entry name" value="PEPTIDASE S41 FAMILY PROTEIN"/>
    <property type="match status" value="1"/>
</dbReference>
<dbReference type="PANTHER" id="PTHR37049:SF4">
    <property type="entry name" value="RHODANESE DOMAIN-CONTAINING PROTEIN"/>
    <property type="match status" value="1"/>
</dbReference>
<keyword evidence="4" id="KW-1185">Reference proteome</keyword>
<dbReference type="SUPFAM" id="SSF52096">
    <property type="entry name" value="ClpP/crotonase"/>
    <property type="match status" value="1"/>
</dbReference>
<sequence length="501" mass="55545">MMPSLRAFCWVIFLFMLGVSADPCQLGKGYTLHSYDETMTCIRSLPFSMDVANRTLETAISLVEMNVFKDIDLSPPAPFQNLAIDLTAELTAMKGVKMGSDYDFQEKLGNIFLRLKDPHSVYVKPTCYQAFIFVIPFRMNSSIENGQQVLRLASLVPAWYASHNETLSYLGKRVIGISYDASQPMQDPLETIAAWADKNCYMSKSPQARFNQAIKQDFFMRPLTLSGTPEHPTMGLRLEDIGDVVLPWLGLIVTDLNSTDDLARLCPVVAPGASANGAAVEQELAGHPLPASLTHHTPLMPIWPAFFRATQTEAASDYVDLQLLYRDASMEAYYYKHTGTDTAADPTVPPTAMLRIPSFSVDTSTAFQNGLVAAIEKIAASGAQRLLVDVRGNGGGLVSLGYATAGYLAPGVYPRTGEYDIRHNPIMDQFNSILGNSHADWINPYVTYTDWYTPGHSKQFTDMSGRSFNHTYSRTYTMASDNAILTLYRHRSPSTHSTWPF</sequence>
<dbReference type="Gene3D" id="3.90.226.10">
    <property type="entry name" value="2-enoyl-CoA Hydratase, Chain A, domain 1"/>
    <property type="match status" value="1"/>
</dbReference>
<evidence type="ECO:0000259" key="2">
    <source>
        <dbReference type="Pfam" id="PF03572"/>
    </source>
</evidence>
<evidence type="ECO:0000313" key="3">
    <source>
        <dbReference type="EMBL" id="KAJ4458280.1"/>
    </source>
</evidence>
<evidence type="ECO:0000256" key="1">
    <source>
        <dbReference type="SAM" id="SignalP"/>
    </source>
</evidence>
<dbReference type="InterPro" id="IPR029045">
    <property type="entry name" value="ClpP/crotonase-like_dom_sf"/>
</dbReference>
<feature type="chain" id="PRO_5047402340" description="Tail specific protease domain-containing protein" evidence="1">
    <location>
        <begin position="22"/>
        <end position="501"/>
    </location>
</feature>
<dbReference type="Pfam" id="PF03572">
    <property type="entry name" value="Peptidase_S41"/>
    <property type="match status" value="1"/>
</dbReference>
<dbReference type="InterPro" id="IPR052766">
    <property type="entry name" value="S41A_metabolite_peptidase"/>
</dbReference>
<proteinExistence type="predicted"/>
<comment type="caution">
    <text evidence="3">The sequence shown here is derived from an EMBL/GenBank/DDBJ whole genome shotgun (WGS) entry which is preliminary data.</text>
</comment>
<feature type="signal peptide" evidence="1">
    <location>
        <begin position="1"/>
        <end position="21"/>
    </location>
</feature>
<accession>A0ABQ8UNG7</accession>
<feature type="domain" description="Tail specific protease" evidence="2">
    <location>
        <begin position="351"/>
        <end position="410"/>
    </location>
</feature>
<keyword evidence="1" id="KW-0732">Signal</keyword>
<evidence type="ECO:0000313" key="4">
    <source>
        <dbReference type="Proteomes" id="UP001141327"/>
    </source>
</evidence>
<dbReference type="InterPro" id="IPR005151">
    <property type="entry name" value="Tail-specific_protease"/>
</dbReference>
<name>A0ABQ8UNG7_9EUKA</name>
<reference evidence="3" key="1">
    <citation type="journal article" date="2022" name="bioRxiv">
        <title>Genomics of Preaxostyla Flagellates Illuminates Evolutionary Transitions and the Path Towards Mitochondrial Loss.</title>
        <authorList>
            <person name="Novak L.V.F."/>
            <person name="Treitli S.C."/>
            <person name="Pyrih J."/>
            <person name="Halakuc P."/>
            <person name="Pipaliya S.V."/>
            <person name="Vacek V."/>
            <person name="Brzon O."/>
            <person name="Soukal P."/>
            <person name="Eme L."/>
            <person name="Dacks J.B."/>
            <person name="Karnkowska A."/>
            <person name="Elias M."/>
            <person name="Hampl V."/>
        </authorList>
    </citation>
    <scope>NUCLEOTIDE SEQUENCE</scope>
    <source>
        <strain evidence="3">RCP-MX</strain>
    </source>
</reference>
<dbReference type="Proteomes" id="UP001141327">
    <property type="component" value="Unassembled WGS sequence"/>
</dbReference>
<protein>
    <recommendedName>
        <fullName evidence="2">Tail specific protease domain-containing protein</fullName>
    </recommendedName>
</protein>
<dbReference type="EMBL" id="JAPMOS010000031">
    <property type="protein sequence ID" value="KAJ4458280.1"/>
    <property type="molecule type" value="Genomic_DNA"/>
</dbReference>